<feature type="chain" id="PRO_5040185793" description="Heme-binding protein 1" evidence="19">
    <location>
        <begin position="28"/>
        <end position="767"/>
    </location>
</feature>
<dbReference type="FunFam" id="3.30.50.10:FF:000006">
    <property type="entry name" value="Nuclear receptor subfamily 5 group A member"/>
    <property type="match status" value="1"/>
</dbReference>
<dbReference type="Gene3D" id="3.30.50.10">
    <property type="entry name" value="Erythroid Transcription Factor GATA-1, subunit A"/>
    <property type="match status" value="1"/>
</dbReference>
<dbReference type="CDD" id="cd06944">
    <property type="entry name" value="NR_LBD_Ftz-F1_like"/>
    <property type="match status" value="1"/>
</dbReference>
<protein>
    <recommendedName>
        <fullName evidence="16">Heme-binding protein 1</fullName>
    </recommendedName>
</protein>
<evidence type="ECO:0000256" key="2">
    <source>
        <dbReference type="ARBA" id="ARBA00004496"/>
    </source>
</evidence>
<dbReference type="Proteomes" id="UP001152622">
    <property type="component" value="Chromosome 12"/>
</dbReference>
<accession>A0A9Q1EV29</accession>
<evidence type="ECO:0000256" key="17">
    <source>
        <dbReference type="RuleBase" id="RU004334"/>
    </source>
</evidence>
<dbReference type="Pfam" id="PF00104">
    <property type="entry name" value="Hormone_recep"/>
    <property type="match status" value="1"/>
</dbReference>
<dbReference type="SMART" id="SM00399">
    <property type="entry name" value="ZnF_C4"/>
    <property type="match status" value="1"/>
</dbReference>
<dbReference type="PROSITE" id="PS51030">
    <property type="entry name" value="NUCLEAR_REC_DBD_2"/>
    <property type="match status" value="1"/>
</dbReference>
<evidence type="ECO:0000256" key="8">
    <source>
        <dbReference type="ARBA" id="ARBA00022771"/>
    </source>
</evidence>
<evidence type="ECO:0000256" key="12">
    <source>
        <dbReference type="ARBA" id="ARBA00023163"/>
    </source>
</evidence>
<evidence type="ECO:0000256" key="15">
    <source>
        <dbReference type="ARBA" id="ARBA00037673"/>
    </source>
</evidence>
<dbReference type="AlphaFoldDB" id="A0A9Q1EV29"/>
<dbReference type="Gene3D" id="3.20.80.10">
    <property type="entry name" value="Regulatory factor, effector binding domain"/>
    <property type="match status" value="1"/>
</dbReference>
<evidence type="ECO:0000256" key="3">
    <source>
        <dbReference type="ARBA" id="ARBA00007536"/>
    </source>
</evidence>
<dbReference type="EMBL" id="JAINUF010000012">
    <property type="protein sequence ID" value="KAJ8345609.1"/>
    <property type="molecule type" value="Genomic_DNA"/>
</dbReference>
<evidence type="ECO:0000259" key="20">
    <source>
        <dbReference type="PROSITE" id="PS51030"/>
    </source>
</evidence>
<name>A0A9Q1EV29_SYNKA</name>
<evidence type="ECO:0000256" key="6">
    <source>
        <dbReference type="ARBA" id="ARBA00022490"/>
    </source>
</evidence>
<comment type="subcellular location">
    <subcellularLocation>
        <location evidence="2">Cytoplasm</location>
    </subcellularLocation>
    <subcellularLocation>
        <location evidence="1 17">Nucleus</location>
    </subcellularLocation>
</comment>
<evidence type="ECO:0000256" key="5">
    <source>
        <dbReference type="ARBA" id="ARBA00011245"/>
    </source>
</evidence>
<dbReference type="InterPro" id="IPR001723">
    <property type="entry name" value="Nuclear_hrmn_rcpt"/>
</dbReference>
<dbReference type="PRINTS" id="PR00047">
    <property type="entry name" value="STROIDFINGER"/>
</dbReference>
<dbReference type="GO" id="GO:0000978">
    <property type="term" value="F:RNA polymerase II cis-regulatory region sequence-specific DNA binding"/>
    <property type="evidence" value="ECO:0007669"/>
    <property type="project" value="TreeGrafter"/>
</dbReference>
<keyword evidence="9 17" id="KW-0862">Zinc</keyword>
<dbReference type="SUPFAM" id="SSF48508">
    <property type="entry name" value="Nuclear receptor ligand-binding domain"/>
    <property type="match status" value="1"/>
</dbReference>
<feature type="domain" description="NR LBD" evidence="21">
    <location>
        <begin position="540"/>
        <end position="765"/>
    </location>
</feature>
<dbReference type="InterPro" id="IPR013088">
    <property type="entry name" value="Znf_NHR/GATA"/>
</dbReference>
<dbReference type="InterPro" id="IPR035500">
    <property type="entry name" value="NHR-like_dom_sf"/>
</dbReference>
<keyword evidence="8 17" id="KW-0863">Zinc-finger</keyword>
<evidence type="ECO:0000256" key="13">
    <source>
        <dbReference type="ARBA" id="ARBA00023170"/>
    </source>
</evidence>
<comment type="subunit">
    <text evidence="5">Monomer.</text>
</comment>
<dbReference type="Pfam" id="PF00105">
    <property type="entry name" value="zf-C4"/>
    <property type="match status" value="1"/>
</dbReference>
<dbReference type="GO" id="GO:0004879">
    <property type="term" value="F:nuclear receptor activity"/>
    <property type="evidence" value="ECO:0007669"/>
    <property type="project" value="InterPro"/>
</dbReference>
<comment type="caution">
    <text evidence="22">The sequence shown here is derived from an EMBL/GenBank/DDBJ whole genome shotgun (WGS) entry which is preliminary data.</text>
</comment>
<reference evidence="22" key="1">
    <citation type="journal article" date="2023" name="Science">
        <title>Genome structures resolve the early diversification of teleost fishes.</title>
        <authorList>
            <person name="Parey E."/>
            <person name="Louis A."/>
            <person name="Montfort J."/>
            <person name="Bouchez O."/>
            <person name="Roques C."/>
            <person name="Iampietro C."/>
            <person name="Lluch J."/>
            <person name="Castinel A."/>
            <person name="Donnadieu C."/>
            <person name="Desvignes T."/>
            <person name="Floi Bucao C."/>
            <person name="Jouanno E."/>
            <person name="Wen M."/>
            <person name="Mejri S."/>
            <person name="Dirks R."/>
            <person name="Jansen H."/>
            <person name="Henkel C."/>
            <person name="Chen W.J."/>
            <person name="Zahm M."/>
            <person name="Cabau C."/>
            <person name="Klopp C."/>
            <person name="Thompson A.W."/>
            <person name="Robinson-Rechavi M."/>
            <person name="Braasch I."/>
            <person name="Lecointre G."/>
            <person name="Bobe J."/>
            <person name="Postlethwait J.H."/>
            <person name="Berthelot C."/>
            <person name="Roest Crollius H."/>
            <person name="Guiguen Y."/>
        </authorList>
    </citation>
    <scope>NUCLEOTIDE SEQUENCE</scope>
    <source>
        <strain evidence="22">WJC10195</strain>
    </source>
</reference>
<keyword evidence="23" id="KW-1185">Reference proteome</keyword>
<dbReference type="Pfam" id="PF04832">
    <property type="entry name" value="SOUL"/>
    <property type="match status" value="1"/>
</dbReference>
<evidence type="ECO:0000256" key="9">
    <source>
        <dbReference type="ARBA" id="ARBA00022833"/>
    </source>
</evidence>
<dbReference type="GO" id="GO:0090575">
    <property type="term" value="C:RNA polymerase II transcription regulator complex"/>
    <property type="evidence" value="ECO:0007669"/>
    <property type="project" value="TreeGrafter"/>
</dbReference>
<evidence type="ECO:0000256" key="18">
    <source>
        <dbReference type="SAM" id="MobiDB-lite"/>
    </source>
</evidence>
<dbReference type="PROSITE" id="PS00031">
    <property type="entry name" value="NUCLEAR_REC_DBD_1"/>
    <property type="match status" value="1"/>
</dbReference>
<evidence type="ECO:0000256" key="11">
    <source>
        <dbReference type="ARBA" id="ARBA00023125"/>
    </source>
</evidence>
<keyword evidence="19" id="KW-0732">Signal</keyword>
<dbReference type="GO" id="GO:0009888">
    <property type="term" value="P:tissue development"/>
    <property type="evidence" value="ECO:0007669"/>
    <property type="project" value="TreeGrafter"/>
</dbReference>
<keyword evidence="12 17" id="KW-0804">Transcription</keyword>
<dbReference type="PRINTS" id="PR00398">
    <property type="entry name" value="STRDHORMONER"/>
</dbReference>
<evidence type="ECO:0000256" key="14">
    <source>
        <dbReference type="ARBA" id="ARBA00023242"/>
    </source>
</evidence>
<dbReference type="SUPFAM" id="SSF55136">
    <property type="entry name" value="Probable bacterial effector-binding domain"/>
    <property type="match status" value="1"/>
</dbReference>
<evidence type="ECO:0000313" key="23">
    <source>
        <dbReference type="Proteomes" id="UP001152622"/>
    </source>
</evidence>
<gene>
    <name evidence="22" type="ORF">SKAU_G00298020</name>
</gene>
<dbReference type="GO" id="GO:0005737">
    <property type="term" value="C:cytoplasm"/>
    <property type="evidence" value="ECO:0007669"/>
    <property type="project" value="UniProtKB-SubCell"/>
</dbReference>
<comment type="similarity">
    <text evidence="3">Belongs to the nuclear hormone receptor family. NR5 subfamily.</text>
</comment>
<feature type="domain" description="Nuclear receptor" evidence="20">
    <location>
        <begin position="317"/>
        <end position="392"/>
    </location>
</feature>
<evidence type="ECO:0000256" key="16">
    <source>
        <dbReference type="ARBA" id="ARBA00040755"/>
    </source>
</evidence>
<evidence type="ECO:0000256" key="7">
    <source>
        <dbReference type="ARBA" id="ARBA00022723"/>
    </source>
</evidence>
<dbReference type="SMART" id="SM00430">
    <property type="entry name" value="HOLI"/>
    <property type="match status" value="1"/>
</dbReference>
<dbReference type="InterPro" id="IPR016355">
    <property type="entry name" value="NR5-like"/>
</dbReference>
<dbReference type="InterPro" id="IPR001628">
    <property type="entry name" value="Znf_hrmn_rcpt"/>
</dbReference>
<dbReference type="CDD" id="cd07167">
    <property type="entry name" value="NR_DBD_Lrh-1_like"/>
    <property type="match status" value="1"/>
</dbReference>
<keyword evidence="14 17" id="KW-0539">Nucleus</keyword>
<keyword evidence="11 17" id="KW-0238">DNA-binding</keyword>
<dbReference type="FunFam" id="1.10.565.10:FF:000011">
    <property type="entry name" value="Nuclear receptor subfamily 5, group A, member 2"/>
    <property type="match status" value="1"/>
</dbReference>
<dbReference type="FunFam" id="3.20.80.10:FF:000003">
    <property type="entry name" value="Heme-binding protein 1"/>
    <property type="match status" value="1"/>
</dbReference>
<dbReference type="InterPro" id="IPR011256">
    <property type="entry name" value="Reg_factor_effector_dom_sf"/>
</dbReference>
<sequence length="767" mass="86611">MLKQANTLRACLTVGLVVLVLMVTAEAYMGNSSESGSFCKETDECLLYDLVCRTEEYEVRHYSPTKWVSTDEESYFMEVATTLAFRKLFKYINGANDEEVMIDMTAPVVVKMKEKRKFWQSSVYTLSFPLPSAYQESPPTPTNSELYFTDMPDMNVYVRSYGGWMFCWTVKRQSECLKKDLDRAHASYEEDFLYAAGYDSKLARITHCRTAVADALSPEPEFQRARLTGPGRSVFTSCYDYSGDRRPLFCPSSNMSISPFHPDQLPATTFWPVDYEQGFLSKDRPSTCVFSGVQVCNPLLPAAQELRAEPDSGDAQREGCPICGDRVSGYHYGLLTCESCKGFFKRTVQNNKRYTCPERQSCPVDLAQRKRCPHCRFQKCLTVGMRRDAVRADRMRGGRNKFGPLYRRDRQLKQQREDCSGYRVKWETTPTRLSSLSHDLQLLPSPAPSPHTPESFHQSLPAASGMGQSDGLVLLDCSFSRDRAVALPALPYAGLYHSNYQSCVQSQSFSHALPVATPPVLPAAPPPPCLLTELLQGEPEETQVCARVLASLQREQASRGKHDCLNTFTIMCKMADHTLFALVEWARSSTLFKELKVVDQMSLLHSCWSELLVLDHLYRQVAYGKDGSIYLVTGQQIDVSTVLSQAGTTLSSLVTRARDMVSKLRALQMDRGEFVCLKYLVLFNPDVKAVQDRGLVERTQERVNRALMDHALQTHPGHSDTFGQLLLRLPEVRSIGLQVEEYLYQRHLQGDLPCNSLLTEMLHAKQT</sequence>
<dbReference type="Gene3D" id="1.10.565.10">
    <property type="entry name" value="Retinoid X Receptor"/>
    <property type="match status" value="1"/>
</dbReference>
<dbReference type="GO" id="GO:0009755">
    <property type="term" value="P:hormone-mediated signaling pathway"/>
    <property type="evidence" value="ECO:0007669"/>
    <property type="project" value="TreeGrafter"/>
</dbReference>
<dbReference type="OrthoDB" id="5771769at2759"/>
<comment type="similarity">
    <text evidence="4">Belongs to the HEBP family.</text>
</comment>
<keyword evidence="6" id="KW-0963">Cytoplasm</keyword>
<dbReference type="SUPFAM" id="SSF57716">
    <property type="entry name" value="Glucocorticoid receptor-like (DNA-binding domain)"/>
    <property type="match status" value="1"/>
</dbReference>
<organism evidence="22 23">
    <name type="scientific">Synaphobranchus kaupii</name>
    <name type="common">Kaup's arrowtooth eel</name>
    <dbReference type="NCBI Taxonomy" id="118154"/>
    <lineage>
        <taxon>Eukaryota</taxon>
        <taxon>Metazoa</taxon>
        <taxon>Chordata</taxon>
        <taxon>Craniata</taxon>
        <taxon>Vertebrata</taxon>
        <taxon>Euteleostomi</taxon>
        <taxon>Actinopterygii</taxon>
        <taxon>Neopterygii</taxon>
        <taxon>Teleostei</taxon>
        <taxon>Anguilliformes</taxon>
        <taxon>Synaphobranchidae</taxon>
        <taxon>Synaphobranchus</taxon>
    </lineage>
</organism>
<dbReference type="PANTHER" id="PTHR24086:SF42">
    <property type="entry name" value="NR5A5 PROTEIN"/>
    <property type="match status" value="1"/>
</dbReference>
<evidence type="ECO:0000256" key="19">
    <source>
        <dbReference type="SAM" id="SignalP"/>
    </source>
</evidence>
<evidence type="ECO:0000259" key="21">
    <source>
        <dbReference type="PROSITE" id="PS51843"/>
    </source>
</evidence>
<feature type="signal peptide" evidence="19">
    <location>
        <begin position="1"/>
        <end position="27"/>
    </location>
</feature>
<comment type="function">
    <text evidence="15">May bind free porphyrinogens that may be present in the cell and thus facilitate removal of these potentially toxic compound. Binds with a high affinity to one molecule of heme or porphyrins. It binds metalloporphyrins, free porphyrins and N-methylprotoporphyrin with similar affinities.</text>
</comment>
<proteinExistence type="inferred from homology"/>
<evidence type="ECO:0000256" key="1">
    <source>
        <dbReference type="ARBA" id="ARBA00004123"/>
    </source>
</evidence>
<dbReference type="GO" id="GO:0008270">
    <property type="term" value="F:zinc ion binding"/>
    <property type="evidence" value="ECO:0007669"/>
    <property type="project" value="UniProtKB-KW"/>
</dbReference>
<evidence type="ECO:0000256" key="4">
    <source>
        <dbReference type="ARBA" id="ARBA00009817"/>
    </source>
</evidence>
<feature type="region of interest" description="Disordered" evidence="18">
    <location>
        <begin position="443"/>
        <end position="462"/>
    </location>
</feature>
<keyword evidence="13 17" id="KW-0675">Receptor</keyword>
<dbReference type="InterPro" id="IPR006917">
    <property type="entry name" value="SOUL_heme-bd"/>
</dbReference>
<keyword evidence="7 17" id="KW-0479">Metal-binding</keyword>
<dbReference type="PROSITE" id="PS51843">
    <property type="entry name" value="NR_LBD"/>
    <property type="match status" value="1"/>
</dbReference>
<keyword evidence="10 17" id="KW-0805">Transcription regulation</keyword>
<dbReference type="InterPro" id="IPR000536">
    <property type="entry name" value="Nucl_hrmn_rcpt_lig-bd"/>
</dbReference>
<evidence type="ECO:0000256" key="10">
    <source>
        <dbReference type="ARBA" id="ARBA00023015"/>
    </source>
</evidence>
<dbReference type="PANTHER" id="PTHR24086">
    <property type="entry name" value="NUCLEAR RECEPTOR SUBFAMILY 5 GROUP A"/>
    <property type="match status" value="1"/>
</dbReference>
<evidence type="ECO:0000313" key="22">
    <source>
        <dbReference type="EMBL" id="KAJ8345609.1"/>
    </source>
</evidence>